<feature type="compositionally biased region" description="Acidic residues" evidence="1">
    <location>
        <begin position="286"/>
        <end position="295"/>
    </location>
</feature>
<dbReference type="AlphaFoldDB" id="A0A1Z5JKC6"/>
<feature type="compositionally biased region" description="Polar residues" evidence="1">
    <location>
        <begin position="240"/>
        <end position="255"/>
    </location>
</feature>
<gene>
    <name evidence="3" type="ORF">FisN_11Hh187</name>
</gene>
<dbReference type="Proteomes" id="UP000198406">
    <property type="component" value="Unassembled WGS sequence"/>
</dbReference>
<feature type="region of interest" description="Disordered" evidence="1">
    <location>
        <begin position="353"/>
        <end position="461"/>
    </location>
</feature>
<feature type="compositionally biased region" description="Polar residues" evidence="1">
    <location>
        <begin position="372"/>
        <end position="383"/>
    </location>
</feature>
<evidence type="ECO:0000259" key="2">
    <source>
        <dbReference type="Pfam" id="PF10382"/>
    </source>
</evidence>
<feature type="compositionally biased region" description="Polar residues" evidence="1">
    <location>
        <begin position="406"/>
        <end position="429"/>
    </location>
</feature>
<name>A0A1Z5JKC6_FISSO</name>
<protein>
    <recommendedName>
        <fullName evidence="2">5'-3' DNA helicase ZGRF1-like N-terminal domain-containing protein</fullName>
    </recommendedName>
</protein>
<dbReference type="EMBL" id="BDSP01000080">
    <property type="protein sequence ID" value="GAX14356.1"/>
    <property type="molecule type" value="Genomic_DNA"/>
</dbReference>
<dbReference type="InParanoid" id="A0A1Z5JKC6"/>
<evidence type="ECO:0000313" key="3">
    <source>
        <dbReference type="EMBL" id="GAX14356.1"/>
    </source>
</evidence>
<dbReference type="OrthoDB" id="6513042at2759"/>
<feature type="domain" description="5'-3' DNA helicase ZGRF1-like N-terminal" evidence="2">
    <location>
        <begin position="49"/>
        <end position="71"/>
    </location>
</feature>
<sequence>MYSLNPQVMNHEALTAATAEESSTIEQVITENAANNALAYESSYMPRSQFACLYTHQKTQKRNVWQDGRLVLQGSRAALHAAHIVPGSADPLLDQCDVSPSEASSIAAGRITDLEMDKHLVTIDGPWVPKNSCQENARPATASASMQKLLNQKYRKPATQIPPPRTGRVPNVSRKRPLQPGELHRKYYGDSNGIPRPISGHVEGGINDGPRGVLPPTYMPPGNVHIAPVAPQRLNTYRSVPTDPSASPQLPQQQMTEERNHTATLPTRQLNDIADNRGYNPNSFYGEEEEEEDPVVDNDAGPDLFQIPELQGCSDQFQVPHTLIETNHIQDLESNNELIFFRAPELNEEANFYDNPQREGSAHTHMPVPASKPSNNSRPLTSDTTDHHGSTLSTSQLLNLFGASDPPSTAEKNTESQRVSLKTDTNFSDKANPACSHNEDELFHQDEFQLPSDDSSSDEED</sequence>
<feature type="compositionally biased region" description="Basic and acidic residues" evidence="1">
    <location>
        <begin position="437"/>
        <end position="447"/>
    </location>
</feature>
<organism evidence="3 4">
    <name type="scientific">Fistulifera solaris</name>
    <name type="common">Oleaginous diatom</name>
    <dbReference type="NCBI Taxonomy" id="1519565"/>
    <lineage>
        <taxon>Eukaryota</taxon>
        <taxon>Sar</taxon>
        <taxon>Stramenopiles</taxon>
        <taxon>Ochrophyta</taxon>
        <taxon>Bacillariophyta</taxon>
        <taxon>Bacillariophyceae</taxon>
        <taxon>Bacillariophycidae</taxon>
        <taxon>Naviculales</taxon>
        <taxon>Naviculaceae</taxon>
        <taxon>Fistulifera</taxon>
    </lineage>
</organism>
<dbReference type="Pfam" id="PF10382">
    <property type="entry name" value="ZGRF1-like_N"/>
    <property type="match status" value="1"/>
</dbReference>
<feature type="region of interest" description="Disordered" evidence="1">
    <location>
        <begin position="157"/>
        <end position="177"/>
    </location>
</feature>
<accession>A0A1Z5JKC6</accession>
<dbReference type="InterPro" id="IPR018838">
    <property type="entry name" value="ZGRF1-like_N"/>
</dbReference>
<reference evidence="3 4" key="1">
    <citation type="journal article" date="2015" name="Plant Cell">
        <title>Oil accumulation by the oleaginous diatom Fistulifera solaris as revealed by the genome and transcriptome.</title>
        <authorList>
            <person name="Tanaka T."/>
            <person name="Maeda Y."/>
            <person name="Veluchamy A."/>
            <person name="Tanaka M."/>
            <person name="Abida H."/>
            <person name="Marechal E."/>
            <person name="Bowler C."/>
            <person name="Muto M."/>
            <person name="Sunaga Y."/>
            <person name="Tanaka M."/>
            <person name="Yoshino T."/>
            <person name="Taniguchi T."/>
            <person name="Fukuda Y."/>
            <person name="Nemoto M."/>
            <person name="Matsumoto M."/>
            <person name="Wong P.S."/>
            <person name="Aburatani S."/>
            <person name="Fujibuchi W."/>
        </authorList>
    </citation>
    <scope>NUCLEOTIDE SEQUENCE [LARGE SCALE GENOMIC DNA]</scope>
    <source>
        <strain evidence="3 4">JPCC DA0580</strain>
    </source>
</reference>
<keyword evidence="4" id="KW-1185">Reference proteome</keyword>
<comment type="caution">
    <text evidence="3">The sequence shown here is derived from an EMBL/GenBank/DDBJ whole genome shotgun (WGS) entry which is preliminary data.</text>
</comment>
<feature type="region of interest" description="Disordered" evidence="1">
    <location>
        <begin position="240"/>
        <end position="295"/>
    </location>
</feature>
<proteinExistence type="predicted"/>
<evidence type="ECO:0000256" key="1">
    <source>
        <dbReference type="SAM" id="MobiDB-lite"/>
    </source>
</evidence>
<evidence type="ECO:0000313" key="4">
    <source>
        <dbReference type="Proteomes" id="UP000198406"/>
    </source>
</evidence>